<comment type="caution">
    <text evidence="1">The sequence shown here is derived from an EMBL/GenBank/DDBJ whole genome shotgun (WGS) entry which is preliminary data.</text>
</comment>
<dbReference type="AlphaFoldDB" id="A0A369JBX9"/>
<proteinExistence type="predicted"/>
<organism evidence="1 2">
    <name type="scientific">Hypsizygus marmoreus</name>
    <name type="common">White beech mushroom</name>
    <name type="synonym">Agaricus marmoreus</name>
    <dbReference type="NCBI Taxonomy" id="39966"/>
    <lineage>
        <taxon>Eukaryota</taxon>
        <taxon>Fungi</taxon>
        <taxon>Dikarya</taxon>
        <taxon>Basidiomycota</taxon>
        <taxon>Agaricomycotina</taxon>
        <taxon>Agaricomycetes</taxon>
        <taxon>Agaricomycetidae</taxon>
        <taxon>Agaricales</taxon>
        <taxon>Tricholomatineae</taxon>
        <taxon>Lyophyllaceae</taxon>
        <taxon>Hypsizygus</taxon>
    </lineage>
</organism>
<gene>
    <name evidence="1" type="ORF">Hypma_001743</name>
</gene>
<evidence type="ECO:0000313" key="1">
    <source>
        <dbReference type="EMBL" id="RDB17223.1"/>
    </source>
</evidence>
<keyword evidence="2" id="KW-1185">Reference proteome</keyword>
<sequence>MTQVGGLCTPCDASPRHAQGSDVGTVLPELTRLAIFDEFATLAAQSLGEDVVNYSLVRLEPGKSTVGDVDEMASALVKAFSNLISIMGMTEQWLEVE</sequence>
<dbReference type="InParanoid" id="A0A369JBX9"/>
<dbReference type="Proteomes" id="UP000076154">
    <property type="component" value="Unassembled WGS sequence"/>
</dbReference>
<evidence type="ECO:0000313" key="2">
    <source>
        <dbReference type="Proteomes" id="UP000076154"/>
    </source>
</evidence>
<reference evidence="1" key="1">
    <citation type="submission" date="2018-04" db="EMBL/GenBank/DDBJ databases">
        <title>Whole genome sequencing of Hypsizygus marmoreus.</title>
        <authorList>
            <person name="Choi I.-G."/>
            <person name="Min B."/>
            <person name="Kim J.-G."/>
            <person name="Kim S."/>
            <person name="Oh Y.-L."/>
            <person name="Kong W.-S."/>
            <person name="Park H."/>
            <person name="Jeong J."/>
            <person name="Song E.-S."/>
        </authorList>
    </citation>
    <scope>NUCLEOTIDE SEQUENCE [LARGE SCALE GENOMIC DNA]</scope>
    <source>
        <strain evidence="1">51987-8</strain>
    </source>
</reference>
<accession>A0A369JBX9</accession>
<name>A0A369JBX9_HYPMA</name>
<dbReference type="EMBL" id="LUEZ02000113">
    <property type="protein sequence ID" value="RDB17223.1"/>
    <property type="molecule type" value="Genomic_DNA"/>
</dbReference>
<protein>
    <submittedName>
        <fullName evidence="1">Uncharacterized protein</fullName>
    </submittedName>
</protein>